<dbReference type="SUPFAM" id="SSF53254">
    <property type="entry name" value="Phosphoglycerate mutase-like"/>
    <property type="match status" value="1"/>
</dbReference>
<keyword evidence="4" id="KW-1185">Reference proteome</keyword>
<dbReference type="PATRIC" id="fig|1330330.3.peg.1745"/>
<dbReference type="SMART" id="SM00855">
    <property type="entry name" value="PGAM"/>
    <property type="match status" value="1"/>
</dbReference>
<dbReference type="RefSeq" id="WP_047754993.1">
    <property type="nucleotide sequence ID" value="NZ_CAJUHA010000005.1"/>
</dbReference>
<dbReference type="Proteomes" id="UP000035159">
    <property type="component" value="Chromosome"/>
</dbReference>
<dbReference type="InterPro" id="IPR013078">
    <property type="entry name" value="His_Pase_superF_clade-1"/>
</dbReference>
<dbReference type="InterPro" id="IPR050275">
    <property type="entry name" value="PGM_Phosphatase"/>
</dbReference>
<evidence type="ECO:0000256" key="1">
    <source>
        <dbReference type="PIRSR" id="PIRSR613078-1"/>
    </source>
</evidence>
<dbReference type="Gene3D" id="3.40.50.1240">
    <property type="entry name" value="Phosphoglycerate mutase-like"/>
    <property type="match status" value="1"/>
</dbReference>
<dbReference type="GO" id="GO:0005737">
    <property type="term" value="C:cytoplasm"/>
    <property type="evidence" value="ECO:0007669"/>
    <property type="project" value="TreeGrafter"/>
</dbReference>
<feature type="active site" description="Tele-phosphohistidine intermediate" evidence="1">
    <location>
        <position position="8"/>
    </location>
</feature>
<evidence type="ECO:0008006" key="5">
    <source>
        <dbReference type="Google" id="ProtNLM"/>
    </source>
</evidence>
<dbReference type="OrthoDB" id="9781415at2"/>
<evidence type="ECO:0000313" key="4">
    <source>
        <dbReference type="Proteomes" id="UP000035159"/>
    </source>
</evidence>
<protein>
    <recommendedName>
        <fullName evidence="5">Phosphoglycerate mutase</fullName>
    </recommendedName>
</protein>
<feature type="active site" description="Proton donor/acceptor" evidence="1">
    <location>
        <position position="83"/>
    </location>
</feature>
<dbReference type="KEGG" id="kpf:IX53_08590"/>
<accession>A0A0G2ZGC8</accession>
<reference evidence="3 4" key="1">
    <citation type="submission" date="2015-04" db="EMBL/GenBank/DDBJ databases">
        <title>Complete Genome Sequence of Kosmotoga pacifica SLHLJ1.</title>
        <authorList>
            <person name="Jiang L.J."/>
            <person name="Shao Z.Z."/>
            <person name="Jebbar M."/>
        </authorList>
    </citation>
    <scope>NUCLEOTIDE SEQUENCE [LARGE SCALE GENOMIC DNA]</scope>
    <source>
        <strain evidence="3 4">SLHLJ1</strain>
    </source>
</reference>
<dbReference type="PANTHER" id="PTHR48100">
    <property type="entry name" value="BROAD-SPECIFICITY PHOSPHATASE YOR283W-RELATED"/>
    <property type="match status" value="1"/>
</dbReference>
<dbReference type="EMBL" id="CP011232">
    <property type="protein sequence ID" value="AKI97858.1"/>
    <property type="molecule type" value="Genomic_DNA"/>
</dbReference>
<feature type="binding site" evidence="2">
    <location>
        <begin position="7"/>
        <end position="14"/>
    </location>
    <ligand>
        <name>substrate</name>
    </ligand>
</feature>
<dbReference type="AlphaFoldDB" id="A0A0G2ZGC8"/>
<dbReference type="GO" id="GO:0016791">
    <property type="term" value="F:phosphatase activity"/>
    <property type="evidence" value="ECO:0007669"/>
    <property type="project" value="TreeGrafter"/>
</dbReference>
<feature type="binding site" evidence="2">
    <location>
        <position position="59"/>
    </location>
    <ligand>
        <name>substrate</name>
    </ligand>
</feature>
<organism evidence="3 4">
    <name type="scientific">Kosmotoga pacifica</name>
    <dbReference type="NCBI Taxonomy" id="1330330"/>
    <lineage>
        <taxon>Bacteria</taxon>
        <taxon>Thermotogati</taxon>
        <taxon>Thermotogota</taxon>
        <taxon>Thermotogae</taxon>
        <taxon>Kosmotogales</taxon>
        <taxon>Kosmotogaceae</taxon>
        <taxon>Kosmotoga</taxon>
    </lineage>
</organism>
<evidence type="ECO:0000313" key="3">
    <source>
        <dbReference type="EMBL" id="AKI97858.1"/>
    </source>
</evidence>
<sequence>MKIHLVRHGVSEWNLVGRWQGNADVPLSEIGRCQAEATAEELLNIAPSVSLLFSSDLKRARETAERIGKRLGLSPILRKDLRECNFSLWAGLTFEEVLKKYKEEFRLWSSNPRVSIEGLESLFELKDRTLKALEEIRQIAIDTSAAEVIVVGHGLWIRVLLCALLEMPLENHKRLDVANASITTIESHEQHGWILRTLNYHQHLAIVEEGICNKN</sequence>
<gene>
    <name evidence="3" type="ORF">IX53_08590</name>
</gene>
<dbReference type="InterPro" id="IPR029033">
    <property type="entry name" value="His_PPase_superfam"/>
</dbReference>
<dbReference type="Pfam" id="PF00300">
    <property type="entry name" value="His_Phos_1"/>
    <property type="match status" value="1"/>
</dbReference>
<proteinExistence type="predicted"/>
<dbReference type="STRING" id="1330330.IX53_08590"/>
<dbReference type="PIRSF" id="PIRSF000709">
    <property type="entry name" value="6PFK_2-Ptase"/>
    <property type="match status" value="1"/>
</dbReference>
<dbReference type="CDD" id="cd07067">
    <property type="entry name" value="HP_PGM_like"/>
    <property type="match status" value="1"/>
</dbReference>
<dbReference type="PANTHER" id="PTHR48100:SF59">
    <property type="entry name" value="ADENOSYLCOBALAMIN_ALPHA-RIBAZOLE PHOSPHATASE"/>
    <property type="match status" value="1"/>
</dbReference>
<name>A0A0G2ZGC8_9BACT</name>
<evidence type="ECO:0000256" key="2">
    <source>
        <dbReference type="PIRSR" id="PIRSR613078-2"/>
    </source>
</evidence>